<reference evidence="9 11" key="1">
    <citation type="submission" date="2008-03" db="EMBL/GenBank/DDBJ databases">
        <title>Annotation of Ixodes scapularis.</title>
        <authorList>
            <consortium name="Ixodes scapularis Genome Project Consortium"/>
            <person name="Caler E."/>
            <person name="Hannick L.I."/>
            <person name="Bidwell S."/>
            <person name="Joardar V."/>
            <person name="Thiagarajan M."/>
            <person name="Amedeo P."/>
            <person name="Galinsky K.J."/>
            <person name="Schobel S."/>
            <person name="Inman J."/>
            <person name="Hostetler J."/>
            <person name="Miller J."/>
            <person name="Hammond M."/>
            <person name="Megy K."/>
            <person name="Lawson D."/>
            <person name="Kodira C."/>
            <person name="Sutton G."/>
            <person name="Meyer J."/>
            <person name="Hill C.A."/>
            <person name="Birren B."/>
            <person name="Nene V."/>
            <person name="Collins F."/>
            <person name="Alarcon-Chaidez F."/>
            <person name="Wikel S."/>
            <person name="Strausberg R."/>
        </authorList>
    </citation>
    <scope>NUCLEOTIDE SEQUENCE [LARGE SCALE GENOMIC DNA]</scope>
    <source>
        <strain evidence="11">Wikel</strain>
        <strain evidence="9">Wikel colony</strain>
    </source>
</reference>
<evidence type="ECO:0000256" key="4">
    <source>
        <dbReference type="ARBA" id="ARBA00022989"/>
    </source>
</evidence>
<dbReference type="OrthoDB" id="331948at2759"/>
<dbReference type="EMBL" id="ABJB010469635">
    <property type="status" value="NOT_ANNOTATED_CDS"/>
    <property type="molecule type" value="Genomic_DNA"/>
</dbReference>
<accession>B7P7M0</accession>
<dbReference type="VEuPathDB" id="VectorBase:ISCI017297"/>
<dbReference type="AlphaFoldDB" id="B7P7M0"/>
<organism>
    <name type="scientific">Ixodes scapularis</name>
    <name type="common">Black-legged tick</name>
    <name type="synonym">Deer tick</name>
    <dbReference type="NCBI Taxonomy" id="6945"/>
    <lineage>
        <taxon>Eukaryota</taxon>
        <taxon>Metazoa</taxon>
        <taxon>Ecdysozoa</taxon>
        <taxon>Arthropoda</taxon>
        <taxon>Chelicerata</taxon>
        <taxon>Arachnida</taxon>
        <taxon>Acari</taxon>
        <taxon>Parasitiformes</taxon>
        <taxon>Ixodida</taxon>
        <taxon>Ixodoidea</taxon>
        <taxon>Ixodidae</taxon>
        <taxon>Ixodinae</taxon>
        <taxon>Ixodes</taxon>
    </lineage>
</organism>
<keyword evidence="5 7" id="KW-0472">Membrane</keyword>
<evidence type="ECO:0000256" key="5">
    <source>
        <dbReference type="ARBA" id="ARBA00023136"/>
    </source>
</evidence>
<dbReference type="FunCoup" id="B7P7M0">
    <property type="interactions" value="1653"/>
</dbReference>
<sequence>MALTTNPGTPPEAICFHQGSLLPEVVSICKKCIAPKPPRTHHCSICNRCVLKMDHHCPWLNNCIGHFTHRYFFMFCSYMLLGIMFLMVFGYKIAYDEYHVSHKMHFKESELMQGLYRELQFRFSRGWSVWANPPLLFHSHCFPQHAENVTVPTAPTKNSRDFARRYYITFTALVCIGVFFALGALTMWHARLITNGETSIEAHINKKERIRLGKEGIVYVNPYDFGPRRNWRRFLGLTHGRTWRHLLWPSAHPPEGSGLTWDTIYQTG</sequence>
<dbReference type="HOGENOM" id="CLU_054274_0_1_1"/>
<dbReference type="VEuPathDB" id="VectorBase:ISCW017297"/>
<protein>
    <recommendedName>
        <fullName evidence="7">Palmitoyltransferase</fullName>
        <ecNumber evidence="7">2.3.1.225</ecNumber>
    </recommendedName>
</protein>
<evidence type="ECO:0000259" key="8">
    <source>
        <dbReference type="Pfam" id="PF01529"/>
    </source>
</evidence>
<dbReference type="PROSITE" id="PS50216">
    <property type="entry name" value="DHHC"/>
    <property type="match status" value="1"/>
</dbReference>
<keyword evidence="2 7" id="KW-0808">Transferase</keyword>
<dbReference type="EnsemblMetazoa" id="ISCW017297-RA">
    <property type="protein sequence ID" value="ISCW017297-PA"/>
    <property type="gene ID" value="ISCW017297"/>
</dbReference>
<feature type="transmembrane region" description="Helical" evidence="7">
    <location>
        <begin position="71"/>
        <end position="94"/>
    </location>
</feature>
<comment type="similarity">
    <text evidence="7">Belongs to the DHHC palmitoyltransferase family.</text>
</comment>
<feature type="domain" description="Palmitoyltransferase DHHC" evidence="8">
    <location>
        <begin position="27"/>
        <end position="203"/>
    </location>
</feature>
<keyword evidence="11" id="KW-1185">Reference proteome</keyword>
<dbReference type="VEuPathDB" id="VectorBase:ISCP_032033"/>
<dbReference type="InterPro" id="IPR039859">
    <property type="entry name" value="PFA4/ZDH16/20/ERF2-like"/>
</dbReference>
<dbReference type="GO" id="GO:0019706">
    <property type="term" value="F:protein-cysteine S-palmitoyltransferase activity"/>
    <property type="evidence" value="ECO:0007669"/>
    <property type="project" value="UniProtKB-EC"/>
</dbReference>
<dbReference type="GO" id="GO:0016409">
    <property type="term" value="F:palmitoyltransferase activity"/>
    <property type="evidence" value="ECO:0000318"/>
    <property type="project" value="GO_Central"/>
</dbReference>
<feature type="transmembrane region" description="Helical" evidence="7">
    <location>
        <begin position="166"/>
        <end position="188"/>
    </location>
</feature>
<evidence type="ECO:0000313" key="11">
    <source>
        <dbReference type="Proteomes" id="UP000001555"/>
    </source>
</evidence>
<proteinExistence type="inferred from homology"/>
<keyword evidence="6 7" id="KW-0012">Acyltransferase</keyword>
<evidence type="ECO:0000313" key="9">
    <source>
        <dbReference type="EMBL" id="EEC02592.1"/>
    </source>
</evidence>
<dbReference type="EMBL" id="DS652520">
    <property type="protein sequence ID" value="EEC02592.1"/>
    <property type="molecule type" value="Genomic_DNA"/>
</dbReference>
<dbReference type="GO" id="GO:0016020">
    <property type="term" value="C:membrane"/>
    <property type="evidence" value="ECO:0007669"/>
    <property type="project" value="UniProtKB-SubCell"/>
</dbReference>
<name>B7P7M0_IXOSC</name>
<dbReference type="Proteomes" id="UP000001555">
    <property type="component" value="Unassembled WGS sequence"/>
</dbReference>
<evidence type="ECO:0000256" key="1">
    <source>
        <dbReference type="ARBA" id="ARBA00004141"/>
    </source>
</evidence>
<comment type="domain">
    <text evidence="7">The DHHC domain is required for palmitoyltransferase activity.</text>
</comment>
<dbReference type="EMBL" id="ABJB010609114">
    <property type="status" value="NOT_ANNOTATED_CDS"/>
    <property type="molecule type" value="Genomic_DNA"/>
</dbReference>
<evidence type="ECO:0000256" key="2">
    <source>
        <dbReference type="ARBA" id="ARBA00022679"/>
    </source>
</evidence>
<reference evidence="10" key="2">
    <citation type="submission" date="2020-05" db="UniProtKB">
        <authorList>
            <consortium name="EnsemblMetazoa"/>
        </authorList>
    </citation>
    <scope>IDENTIFICATION</scope>
    <source>
        <strain evidence="10">wikel</strain>
    </source>
</reference>
<dbReference type="GO" id="GO:0016491">
    <property type="term" value="F:oxidoreductase activity"/>
    <property type="evidence" value="ECO:0007669"/>
    <property type="project" value="UniProtKB-KW"/>
</dbReference>
<dbReference type="InParanoid" id="B7P7M0"/>
<dbReference type="Pfam" id="PF01529">
    <property type="entry name" value="DHHC"/>
    <property type="match status" value="1"/>
</dbReference>
<comment type="catalytic activity">
    <reaction evidence="7">
        <text>L-cysteinyl-[protein] + hexadecanoyl-CoA = S-hexadecanoyl-L-cysteinyl-[protein] + CoA</text>
        <dbReference type="Rhea" id="RHEA:36683"/>
        <dbReference type="Rhea" id="RHEA-COMP:10131"/>
        <dbReference type="Rhea" id="RHEA-COMP:11032"/>
        <dbReference type="ChEBI" id="CHEBI:29950"/>
        <dbReference type="ChEBI" id="CHEBI:57287"/>
        <dbReference type="ChEBI" id="CHEBI:57379"/>
        <dbReference type="ChEBI" id="CHEBI:74151"/>
        <dbReference type="EC" id="2.3.1.225"/>
    </reaction>
</comment>
<evidence type="ECO:0000256" key="3">
    <source>
        <dbReference type="ARBA" id="ARBA00022692"/>
    </source>
</evidence>
<dbReference type="PANTHER" id="PTHR12246">
    <property type="entry name" value="PALMITOYLTRANSFERASE ZDHHC16"/>
    <property type="match status" value="1"/>
</dbReference>
<keyword evidence="9" id="KW-0560">Oxidoreductase</keyword>
<comment type="subcellular location">
    <subcellularLocation>
        <location evidence="1">Membrane</location>
        <topology evidence="1">Multi-pass membrane protein</topology>
    </subcellularLocation>
</comment>
<evidence type="ECO:0000313" key="10">
    <source>
        <dbReference type="EnsemblMetazoa" id="ISCW017297-PA"/>
    </source>
</evidence>
<dbReference type="InterPro" id="IPR001594">
    <property type="entry name" value="Palmitoyltrfase_DHHC"/>
</dbReference>
<dbReference type="EC" id="2.3.1.225" evidence="7"/>
<dbReference type="PaxDb" id="6945-B7P7M0"/>
<keyword evidence="4 7" id="KW-1133">Transmembrane helix</keyword>
<dbReference type="GO" id="GO:0005794">
    <property type="term" value="C:Golgi apparatus"/>
    <property type="evidence" value="ECO:0000318"/>
    <property type="project" value="GO_Central"/>
</dbReference>
<evidence type="ECO:0000256" key="6">
    <source>
        <dbReference type="ARBA" id="ARBA00023315"/>
    </source>
</evidence>
<evidence type="ECO:0000256" key="7">
    <source>
        <dbReference type="RuleBase" id="RU079119"/>
    </source>
</evidence>
<keyword evidence="3 7" id="KW-0812">Transmembrane</keyword>
<gene>
    <name evidence="9" type="ORF">IscW_ISCW017297</name>
</gene>